<comment type="similarity">
    <text evidence="2 12">Belongs to the complex I subunit 1 family.</text>
</comment>
<evidence type="ECO:0000256" key="3">
    <source>
        <dbReference type="ARBA" id="ARBA00021009"/>
    </source>
</evidence>
<evidence type="ECO:0000256" key="1">
    <source>
        <dbReference type="ARBA" id="ARBA00004141"/>
    </source>
</evidence>
<dbReference type="InterPro" id="IPR017900">
    <property type="entry name" value="4Fe4S_Fe_S_CS"/>
</dbReference>
<evidence type="ECO:0000256" key="9">
    <source>
        <dbReference type="ARBA" id="ARBA00023014"/>
    </source>
</evidence>
<dbReference type="GO" id="GO:0051539">
    <property type="term" value="F:4 iron, 4 sulfur cluster binding"/>
    <property type="evidence" value="ECO:0007669"/>
    <property type="project" value="UniProtKB-KW"/>
</dbReference>
<feature type="transmembrane region" description="Helical" evidence="14">
    <location>
        <begin position="206"/>
        <end position="225"/>
    </location>
</feature>
<feature type="domain" description="4Fe-4S ferredoxin-type" evidence="15">
    <location>
        <begin position="300"/>
        <end position="331"/>
    </location>
</feature>
<organism evidence="16 17">
    <name type="scientific">Potamilus streckersoni</name>
    <dbReference type="NCBI Taxonomy" id="2493646"/>
    <lineage>
        <taxon>Eukaryota</taxon>
        <taxon>Metazoa</taxon>
        <taxon>Spiralia</taxon>
        <taxon>Lophotrochozoa</taxon>
        <taxon>Mollusca</taxon>
        <taxon>Bivalvia</taxon>
        <taxon>Autobranchia</taxon>
        <taxon>Heteroconchia</taxon>
        <taxon>Palaeoheterodonta</taxon>
        <taxon>Unionida</taxon>
        <taxon>Unionoidea</taxon>
        <taxon>Unionidae</taxon>
        <taxon>Ambleminae</taxon>
        <taxon>Lampsilini</taxon>
        <taxon>Potamilus</taxon>
    </lineage>
</organism>
<dbReference type="InterPro" id="IPR010226">
    <property type="entry name" value="NADH_quinone_OxRdtase_chainI"/>
</dbReference>
<dbReference type="Pfam" id="PF00146">
    <property type="entry name" value="NADHdh"/>
    <property type="match status" value="1"/>
</dbReference>
<keyword evidence="5 12" id="KW-0812">Transmembrane</keyword>
<feature type="transmembrane region" description="Helical" evidence="14">
    <location>
        <begin position="128"/>
        <end position="147"/>
    </location>
</feature>
<feature type="transmembrane region" description="Helical" evidence="14">
    <location>
        <begin position="12"/>
        <end position="36"/>
    </location>
</feature>
<feature type="transmembrane region" description="Helical" evidence="14">
    <location>
        <begin position="168"/>
        <end position="186"/>
    </location>
</feature>
<keyword evidence="9" id="KW-0411">Iron-sulfur</keyword>
<keyword evidence="7 14" id="KW-1133">Transmembrane helix</keyword>
<evidence type="ECO:0000259" key="15">
    <source>
        <dbReference type="PROSITE" id="PS51379"/>
    </source>
</evidence>
<evidence type="ECO:0000256" key="4">
    <source>
        <dbReference type="ARBA" id="ARBA00022485"/>
    </source>
</evidence>
<reference evidence="16" key="2">
    <citation type="journal article" date="2021" name="Genome Biol. Evol.">
        <title>Developing a high-quality reference genome for a parasitic bivalve with doubly uniparental inheritance (Bivalvia: Unionida).</title>
        <authorList>
            <person name="Smith C.H."/>
        </authorList>
    </citation>
    <scope>NUCLEOTIDE SEQUENCE</scope>
    <source>
        <strain evidence="16">CHS0354</strain>
        <tissue evidence="16">Mantle</tissue>
    </source>
</reference>
<evidence type="ECO:0000313" key="16">
    <source>
        <dbReference type="EMBL" id="KAK3584217.1"/>
    </source>
</evidence>
<dbReference type="PANTHER" id="PTHR11432">
    <property type="entry name" value="NADH DEHYDROGENASE SUBUNIT 1"/>
    <property type="match status" value="1"/>
</dbReference>
<dbReference type="GO" id="GO:0009060">
    <property type="term" value="P:aerobic respiration"/>
    <property type="evidence" value="ECO:0007669"/>
    <property type="project" value="TreeGrafter"/>
</dbReference>
<keyword evidence="8" id="KW-0408">Iron</keyword>
<feature type="region of interest" description="Disordered" evidence="13">
    <location>
        <begin position="413"/>
        <end position="434"/>
    </location>
</feature>
<dbReference type="GO" id="GO:0046872">
    <property type="term" value="F:metal ion binding"/>
    <property type="evidence" value="ECO:0007669"/>
    <property type="project" value="UniProtKB-KW"/>
</dbReference>
<evidence type="ECO:0000256" key="2">
    <source>
        <dbReference type="ARBA" id="ARBA00010535"/>
    </source>
</evidence>
<evidence type="ECO:0000256" key="8">
    <source>
        <dbReference type="ARBA" id="ARBA00023004"/>
    </source>
</evidence>
<dbReference type="Proteomes" id="UP001195483">
    <property type="component" value="Unassembled WGS sequence"/>
</dbReference>
<reference evidence="16" key="1">
    <citation type="journal article" date="2021" name="Genome Biol. Evol.">
        <title>A High-Quality Reference Genome for a Parasitic Bivalve with Doubly Uniparental Inheritance (Bivalvia: Unionida).</title>
        <authorList>
            <person name="Smith C.H."/>
        </authorList>
    </citation>
    <scope>NUCLEOTIDE SEQUENCE</scope>
    <source>
        <strain evidence="16">CHS0354</strain>
    </source>
</reference>
<accession>A0AAE0S2R6</accession>
<gene>
    <name evidence="16" type="ORF">CHS0354_035298</name>
</gene>
<evidence type="ECO:0000256" key="14">
    <source>
        <dbReference type="SAM" id="Phobius"/>
    </source>
</evidence>
<evidence type="ECO:0000256" key="7">
    <source>
        <dbReference type="ARBA" id="ARBA00022989"/>
    </source>
</evidence>
<dbReference type="PANTHER" id="PTHR11432:SF3">
    <property type="entry name" value="NADH-UBIQUINONE OXIDOREDUCTASE CHAIN 1"/>
    <property type="match status" value="1"/>
</dbReference>
<dbReference type="PROSITE" id="PS00198">
    <property type="entry name" value="4FE4S_FER_1"/>
    <property type="match status" value="1"/>
</dbReference>
<sequence length="434" mass="48621">MELIITLIQNEIVQTVLKIVVLIFLMIVPLAALLTLMERKWSALIQDRIGPNRANIGKLRIKGVFHIIADGIKSIFKEDFVAKGTNKLLFTLAPYFSFFAALIVFAVIPIAAPLGDFKFQIADVDSGMLFLLAFSSLGVYGAVLAGWSTNNKYGLLGSVRSSAQMISYEVFLGLSLVGLFLVYGSLRISDIVAGQNEYWLNGWIPKWGIFVQPLAFLLFFTAMIAETKRAPFDAPEGESEIIAERHETLADKLYIPAILKGLRLTMGHFFSNLFSPKNIVTISYPEQKRPVSPRWRGRHRLTRRDDGFLKCVACYMCETVCPANCIYIEAAEHPDKSVEKYPRIFDIDELRCIYCGLCVEACPKDAIRMDTGIIGLSFTSRSRFDYTRNMLMDSYSPHENTKYADVPLPANEREALPNSVGKPAVGRISRNKSA</sequence>
<protein>
    <recommendedName>
        <fullName evidence="3">NADH-ubiquinone oxidoreductase chain 1</fullName>
    </recommendedName>
    <alternativeName>
        <fullName evidence="11">NADH dehydrogenase subunit 1</fullName>
    </alternativeName>
</protein>
<keyword evidence="12" id="KW-0520">NAD</keyword>
<evidence type="ECO:0000256" key="10">
    <source>
        <dbReference type="ARBA" id="ARBA00023136"/>
    </source>
</evidence>
<evidence type="ECO:0000256" key="13">
    <source>
        <dbReference type="SAM" id="MobiDB-lite"/>
    </source>
</evidence>
<feature type="domain" description="4Fe-4S ferredoxin-type" evidence="15">
    <location>
        <begin position="343"/>
        <end position="372"/>
    </location>
</feature>
<dbReference type="AlphaFoldDB" id="A0AAE0S2R6"/>
<feature type="transmembrane region" description="Helical" evidence="14">
    <location>
        <begin position="88"/>
        <end position="108"/>
    </location>
</feature>
<keyword evidence="6" id="KW-0479">Metal-binding</keyword>
<dbReference type="GO" id="GO:0005743">
    <property type="term" value="C:mitochondrial inner membrane"/>
    <property type="evidence" value="ECO:0007669"/>
    <property type="project" value="UniProtKB-SubCell"/>
</dbReference>
<dbReference type="PROSITE" id="PS51379">
    <property type="entry name" value="4FE4S_FER_2"/>
    <property type="match status" value="2"/>
</dbReference>
<dbReference type="Pfam" id="PF12838">
    <property type="entry name" value="Fer4_7"/>
    <property type="match status" value="1"/>
</dbReference>
<keyword evidence="10 14" id="KW-0472">Membrane</keyword>
<evidence type="ECO:0000256" key="11">
    <source>
        <dbReference type="ARBA" id="ARBA00031024"/>
    </source>
</evidence>
<comment type="subcellular location">
    <subcellularLocation>
        <location evidence="1">Membrane</location>
        <topology evidence="1">Multi-pass membrane protein</topology>
    </subcellularLocation>
    <subcellularLocation>
        <location evidence="12">Mitochondrion inner membrane</location>
        <topology evidence="12">Multi-pass membrane protein</topology>
    </subcellularLocation>
</comment>
<evidence type="ECO:0000313" key="17">
    <source>
        <dbReference type="Proteomes" id="UP001195483"/>
    </source>
</evidence>
<dbReference type="GO" id="GO:0003954">
    <property type="term" value="F:NADH dehydrogenase activity"/>
    <property type="evidence" value="ECO:0007669"/>
    <property type="project" value="TreeGrafter"/>
</dbReference>
<proteinExistence type="inferred from homology"/>
<dbReference type="Gene3D" id="3.30.70.3270">
    <property type="match status" value="1"/>
</dbReference>
<reference evidence="16" key="3">
    <citation type="submission" date="2023-05" db="EMBL/GenBank/DDBJ databases">
        <authorList>
            <person name="Smith C.H."/>
        </authorList>
    </citation>
    <scope>NUCLEOTIDE SEQUENCE</scope>
    <source>
        <strain evidence="16">CHS0354</strain>
        <tissue evidence="16">Mantle</tissue>
    </source>
</reference>
<dbReference type="InterPro" id="IPR001694">
    <property type="entry name" value="NADH_UbQ_OxRdtase_su1/FPO"/>
</dbReference>
<dbReference type="SUPFAM" id="SSF54862">
    <property type="entry name" value="4Fe-4S ferredoxins"/>
    <property type="match status" value="1"/>
</dbReference>
<evidence type="ECO:0000256" key="6">
    <source>
        <dbReference type="ARBA" id="ARBA00022723"/>
    </source>
</evidence>
<keyword evidence="17" id="KW-1185">Reference proteome</keyword>
<evidence type="ECO:0000256" key="12">
    <source>
        <dbReference type="RuleBase" id="RU000471"/>
    </source>
</evidence>
<comment type="caution">
    <text evidence="16">The sequence shown here is derived from an EMBL/GenBank/DDBJ whole genome shotgun (WGS) entry which is preliminary data.</text>
</comment>
<dbReference type="EMBL" id="JAEAOA010002069">
    <property type="protein sequence ID" value="KAK3584217.1"/>
    <property type="molecule type" value="Genomic_DNA"/>
</dbReference>
<dbReference type="NCBIfam" id="TIGR01971">
    <property type="entry name" value="NuoI"/>
    <property type="match status" value="1"/>
</dbReference>
<name>A0AAE0S2R6_9BIVA</name>
<keyword evidence="4" id="KW-0004">4Fe-4S</keyword>
<dbReference type="InterPro" id="IPR017896">
    <property type="entry name" value="4Fe4S_Fe-S-bd"/>
</dbReference>
<evidence type="ECO:0000256" key="5">
    <source>
        <dbReference type="ARBA" id="ARBA00022692"/>
    </source>
</evidence>
<dbReference type="HAMAP" id="MF_01351">
    <property type="entry name" value="NDH1_NuoI"/>
    <property type="match status" value="1"/>
</dbReference>